<feature type="signal peptide" evidence="1">
    <location>
        <begin position="1"/>
        <end position="25"/>
    </location>
</feature>
<feature type="chain" id="PRO_5045968249" description="Lipoprotein" evidence="1">
    <location>
        <begin position="26"/>
        <end position="169"/>
    </location>
</feature>
<evidence type="ECO:0000313" key="3">
    <source>
        <dbReference type="Proteomes" id="UP001596495"/>
    </source>
</evidence>
<evidence type="ECO:0008006" key="4">
    <source>
        <dbReference type="Google" id="ProtNLM"/>
    </source>
</evidence>
<evidence type="ECO:0000313" key="2">
    <source>
        <dbReference type="EMBL" id="MFC7435802.1"/>
    </source>
</evidence>
<dbReference type="EMBL" id="JBHTBX010000010">
    <property type="protein sequence ID" value="MFC7435802.1"/>
    <property type="molecule type" value="Genomic_DNA"/>
</dbReference>
<dbReference type="Proteomes" id="UP001596495">
    <property type="component" value="Unassembled WGS sequence"/>
</dbReference>
<gene>
    <name evidence="2" type="ORF">ACFQNJ_14900</name>
</gene>
<name>A0ABW2RCG6_9BURK</name>
<dbReference type="RefSeq" id="WP_382258998.1">
    <property type="nucleotide sequence ID" value="NZ_JBHTBX010000010.1"/>
</dbReference>
<accession>A0ABW2RCG6</accession>
<protein>
    <recommendedName>
        <fullName evidence="4">Lipoprotein</fullName>
    </recommendedName>
</protein>
<keyword evidence="1" id="KW-0732">Signal</keyword>
<evidence type="ECO:0000256" key="1">
    <source>
        <dbReference type="SAM" id="SignalP"/>
    </source>
</evidence>
<reference evidence="3" key="1">
    <citation type="journal article" date="2019" name="Int. J. Syst. Evol. Microbiol.">
        <title>The Global Catalogue of Microorganisms (GCM) 10K type strain sequencing project: providing services to taxonomists for standard genome sequencing and annotation.</title>
        <authorList>
            <consortium name="The Broad Institute Genomics Platform"/>
            <consortium name="The Broad Institute Genome Sequencing Center for Infectious Disease"/>
            <person name="Wu L."/>
            <person name="Ma J."/>
        </authorList>
    </citation>
    <scope>NUCLEOTIDE SEQUENCE [LARGE SCALE GENOMIC DNA]</scope>
    <source>
        <strain evidence="3">CCUG 54518</strain>
    </source>
</reference>
<proteinExistence type="predicted"/>
<keyword evidence="3" id="KW-1185">Reference proteome</keyword>
<organism evidence="2 3">
    <name type="scientific">Hydrogenophaga bisanensis</name>
    <dbReference type="NCBI Taxonomy" id="439611"/>
    <lineage>
        <taxon>Bacteria</taxon>
        <taxon>Pseudomonadati</taxon>
        <taxon>Pseudomonadota</taxon>
        <taxon>Betaproteobacteria</taxon>
        <taxon>Burkholderiales</taxon>
        <taxon>Comamonadaceae</taxon>
        <taxon>Hydrogenophaga</taxon>
    </lineage>
</organism>
<sequence length="169" mass="17872">MNMHAHTSSSAWRWISVAVLSTALAACGGDDDPLDTDNSSDPVAKYVGSWESRCVADSGASARLRADLRKITPDTLGGDVIAYAYAGTSCSGPDLRDKKVLSDMRMTLVGNQPIAGVTADRFVGTSAQGEGKVLMYTNGSTLMIGDPDSPDNADGYPTEFLEESLSRMK</sequence>
<comment type="caution">
    <text evidence="2">The sequence shown here is derived from an EMBL/GenBank/DDBJ whole genome shotgun (WGS) entry which is preliminary data.</text>
</comment>